<gene>
    <name evidence="10" type="ORF">C5Q98_01520</name>
</gene>
<dbReference type="Pfam" id="PF00005">
    <property type="entry name" value="ABC_tran"/>
    <property type="match status" value="1"/>
</dbReference>
<keyword evidence="3" id="KW-0813">Transport</keyword>
<proteinExistence type="inferred from homology"/>
<dbReference type="EMBL" id="CP027226">
    <property type="protein sequence ID" value="AVM43109.1"/>
    <property type="molecule type" value="Genomic_DNA"/>
</dbReference>
<dbReference type="CDD" id="cd03257">
    <property type="entry name" value="ABC_NikE_OppD_transporters"/>
    <property type="match status" value="1"/>
</dbReference>
<protein>
    <recommendedName>
        <fullName evidence="9">ABC transporter domain-containing protein</fullName>
    </recommendedName>
</protein>
<evidence type="ECO:0000313" key="11">
    <source>
        <dbReference type="Proteomes" id="UP000237947"/>
    </source>
</evidence>
<evidence type="ECO:0000256" key="3">
    <source>
        <dbReference type="ARBA" id="ARBA00022448"/>
    </source>
</evidence>
<evidence type="ECO:0000259" key="9">
    <source>
        <dbReference type="PROSITE" id="PS50893"/>
    </source>
</evidence>
<sequence>MDKIKGLEKDSKEIYHDFTVSENSSNIAKWIDEAKELTKNFKPLAKDYEKAQAAYLAEELSGDDKKLHESSTKLREVREKVNLKKNEISDLLIKVQAESDEILAKNSPDFLVVGYALSEGKVTSLANEYNEVKEAELAKELHSKFLDKFADFLAELQKYENSRVNDVLSLLISDLDKEIDKLQENFDLDYLLNRRKDIINAVNSSISRLEINRDSFAHTFEGALNAQLENFENLRKNKKEVKALSDDEKVALKETYVANCRRLFDRLVNRLNAKYESKHDEKAEAIEILQYLNEQTADATYTLNQKLAEARAIDLLDEVGIPEPRKRFRQYPFQFSGGMRQRVVIAIALSSNPDLLICDEPTTALDVTIQAQILDLIKDLKEKRNFSVIFITHDLGVVANIADKIAVMYAGKIVEYGSSDEIFYDPKHPYTWGLLSSMPDLETKETLISIPGVPPNMINPPQGDAFAARNRYALAIDFEQHPPFFKVSDTHEAATWLLHEKAPKVEPPRIVTERIKRMTKAIEELNLLEREKNEEV</sequence>
<dbReference type="InterPro" id="IPR013563">
    <property type="entry name" value="Oligopep_ABC_C"/>
</dbReference>
<evidence type="ECO:0000256" key="1">
    <source>
        <dbReference type="ARBA" id="ARBA00004370"/>
    </source>
</evidence>
<keyword evidence="8" id="KW-0175">Coiled coil</keyword>
<dbReference type="KEGG" id="fsa:C5Q98_01520"/>
<dbReference type="InterPro" id="IPR050388">
    <property type="entry name" value="ABC_Ni/Peptide_Import"/>
</dbReference>
<dbReference type="Proteomes" id="UP000237947">
    <property type="component" value="Chromosome"/>
</dbReference>
<dbReference type="AlphaFoldDB" id="A0A2S0KQ32"/>
<keyword evidence="6" id="KW-0067">ATP-binding</keyword>
<evidence type="ECO:0000256" key="4">
    <source>
        <dbReference type="ARBA" id="ARBA00022475"/>
    </source>
</evidence>
<keyword evidence="5" id="KW-0547">Nucleotide-binding</keyword>
<dbReference type="GO" id="GO:0015833">
    <property type="term" value="P:peptide transport"/>
    <property type="evidence" value="ECO:0007669"/>
    <property type="project" value="InterPro"/>
</dbReference>
<evidence type="ECO:0000256" key="7">
    <source>
        <dbReference type="ARBA" id="ARBA00023136"/>
    </source>
</evidence>
<dbReference type="RefSeq" id="WP_106013054.1">
    <property type="nucleotide sequence ID" value="NZ_CP027226.1"/>
</dbReference>
<dbReference type="PROSITE" id="PS00211">
    <property type="entry name" value="ABC_TRANSPORTER_1"/>
    <property type="match status" value="1"/>
</dbReference>
<dbReference type="GO" id="GO:0016020">
    <property type="term" value="C:membrane"/>
    <property type="evidence" value="ECO:0007669"/>
    <property type="project" value="UniProtKB-SubCell"/>
</dbReference>
<dbReference type="OrthoDB" id="9806285at2"/>
<accession>A0A2S0KQ32</accession>
<name>A0A2S0KQ32_9FIRM</name>
<dbReference type="InterPro" id="IPR003439">
    <property type="entry name" value="ABC_transporter-like_ATP-bd"/>
</dbReference>
<dbReference type="Gene3D" id="3.40.50.300">
    <property type="entry name" value="P-loop containing nucleotide triphosphate hydrolases"/>
    <property type="match status" value="1"/>
</dbReference>
<dbReference type="GO" id="GO:0016887">
    <property type="term" value="F:ATP hydrolysis activity"/>
    <property type="evidence" value="ECO:0007669"/>
    <property type="project" value="InterPro"/>
</dbReference>
<dbReference type="PANTHER" id="PTHR43297:SF2">
    <property type="entry name" value="DIPEPTIDE TRANSPORT ATP-BINDING PROTEIN DPPD"/>
    <property type="match status" value="1"/>
</dbReference>
<dbReference type="PROSITE" id="PS50893">
    <property type="entry name" value="ABC_TRANSPORTER_2"/>
    <property type="match status" value="1"/>
</dbReference>
<reference evidence="11" key="1">
    <citation type="submission" date="2018-02" db="EMBL/GenBank/DDBJ databases">
        <authorList>
            <person name="Holder M.E."/>
            <person name="Ajami N.J."/>
            <person name="Petrosino J.F."/>
        </authorList>
    </citation>
    <scope>NUCLEOTIDE SEQUENCE [LARGE SCALE GENOMIC DNA]</scope>
    <source>
        <strain evidence="11">CCUG 47711</strain>
    </source>
</reference>
<dbReference type="InterPro" id="IPR017871">
    <property type="entry name" value="ABC_transporter-like_CS"/>
</dbReference>
<dbReference type="Pfam" id="PF08352">
    <property type="entry name" value="oligo_HPY"/>
    <property type="match status" value="1"/>
</dbReference>
<evidence type="ECO:0000256" key="8">
    <source>
        <dbReference type="SAM" id="Coils"/>
    </source>
</evidence>
<keyword evidence="7" id="KW-0472">Membrane</keyword>
<dbReference type="SUPFAM" id="SSF52540">
    <property type="entry name" value="P-loop containing nucleoside triphosphate hydrolases"/>
    <property type="match status" value="1"/>
</dbReference>
<evidence type="ECO:0000256" key="5">
    <source>
        <dbReference type="ARBA" id="ARBA00022741"/>
    </source>
</evidence>
<dbReference type="GO" id="GO:0005524">
    <property type="term" value="F:ATP binding"/>
    <property type="evidence" value="ECO:0007669"/>
    <property type="project" value="UniProtKB-KW"/>
</dbReference>
<comment type="subcellular location">
    <subcellularLocation>
        <location evidence="1">Membrane</location>
    </subcellularLocation>
</comment>
<evidence type="ECO:0000256" key="6">
    <source>
        <dbReference type="ARBA" id="ARBA00022840"/>
    </source>
</evidence>
<evidence type="ECO:0000256" key="2">
    <source>
        <dbReference type="ARBA" id="ARBA00005417"/>
    </source>
</evidence>
<feature type="coiled-coil region" evidence="8">
    <location>
        <begin position="67"/>
        <end position="94"/>
    </location>
</feature>
<comment type="similarity">
    <text evidence="2">Belongs to the ABC transporter superfamily.</text>
</comment>
<dbReference type="InterPro" id="IPR027417">
    <property type="entry name" value="P-loop_NTPase"/>
</dbReference>
<keyword evidence="11" id="KW-1185">Reference proteome</keyword>
<dbReference type="PANTHER" id="PTHR43297">
    <property type="entry name" value="OLIGOPEPTIDE TRANSPORT ATP-BINDING PROTEIN APPD"/>
    <property type="match status" value="1"/>
</dbReference>
<dbReference type="NCBIfam" id="TIGR01727">
    <property type="entry name" value="oligo_HPY"/>
    <property type="match status" value="1"/>
</dbReference>
<evidence type="ECO:0000313" key="10">
    <source>
        <dbReference type="EMBL" id="AVM43109.1"/>
    </source>
</evidence>
<feature type="domain" description="ABC transporter" evidence="9">
    <location>
        <begin position="211"/>
        <end position="435"/>
    </location>
</feature>
<keyword evidence="4" id="KW-1003">Cell membrane</keyword>
<organism evidence="10 11">
    <name type="scientific">Fastidiosipila sanguinis</name>
    <dbReference type="NCBI Taxonomy" id="236753"/>
    <lineage>
        <taxon>Bacteria</taxon>
        <taxon>Bacillati</taxon>
        <taxon>Bacillota</taxon>
        <taxon>Clostridia</taxon>
        <taxon>Eubacteriales</taxon>
        <taxon>Oscillospiraceae</taxon>
        <taxon>Fastidiosipila</taxon>
    </lineage>
</organism>